<dbReference type="SMART" id="SM00027">
    <property type="entry name" value="EH"/>
    <property type="match status" value="2"/>
</dbReference>
<dbReference type="EMBL" id="RBNJ01003676">
    <property type="protein sequence ID" value="RUS30659.1"/>
    <property type="molecule type" value="Genomic_DNA"/>
</dbReference>
<feature type="domain" description="EH" evidence="2">
    <location>
        <begin position="79"/>
        <end position="169"/>
    </location>
</feature>
<dbReference type="InterPro" id="IPR018247">
    <property type="entry name" value="EF_Hand_1_Ca_BS"/>
</dbReference>
<feature type="domain" description="EF-hand" evidence="3">
    <location>
        <begin position="111"/>
        <end position="146"/>
    </location>
</feature>
<dbReference type="GO" id="GO:0005737">
    <property type="term" value="C:cytoplasm"/>
    <property type="evidence" value="ECO:0007669"/>
    <property type="project" value="UniProtKB-SubCell"/>
</dbReference>
<dbReference type="PROSITE" id="PS00018">
    <property type="entry name" value="EF_HAND_1"/>
    <property type="match status" value="1"/>
</dbReference>
<name>A0A433QLL5_9FUNG</name>
<dbReference type="SUPFAM" id="SSF47473">
    <property type="entry name" value="EF-hand"/>
    <property type="match status" value="2"/>
</dbReference>
<dbReference type="PANTHER" id="PTHR11216">
    <property type="entry name" value="EH DOMAIN"/>
    <property type="match status" value="1"/>
</dbReference>
<gene>
    <name evidence="4" type="ORF">BC938DRAFT_479103</name>
</gene>
<evidence type="ECO:0000256" key="1">
    <source>
        <dbReference type="ARBA" id="ARBA00022837"/>
    </source>
</evidence>
<keyword evidence="1" id="KW-0106">Calcium</keyword>
<dbReference type="AlphaFoldDB" id="A0A433QLL5"/>
<dbReference type="GO" id="GO:0006897">
    <property type="term" value="P:endocytosis"/>
    <property type="evidence" value="ECO:0007669"/>
    <property type="project" value="UniProtKB-KW"/>
</dbReference>
<dbReference type="PROSITE" id="PS50222">
    <property type="entry name" value="EF_HAND_2"/>
    <property type="match status" value="1"/>
</dbReference>
<accession>A0A433QLL5</accession>
<dbReference type="GO" id="GO:0005509">
    <property type="term" value="F:calcium ion binding"/>
    <property type="evidence" value="ECO:0007669"/>
    <property type="project" value="InterPro"/>
</dbReference>
<evidence type="ECO:0000259" key="2">
    <source>
        <dbReference type="PROSITE" id="PS50031"/>
    </source>
</evidence>
<comment type="caution">
    <text evidence="4">The sequence shown here is derived from an EMBL/GenBank/DDBJ whole genome shotgun (WGS) entry which is preliminary data.</text>
</comment>
<dbReference type="InterPro" id="IPR000261">
    <property type="entry name" value="EH_dom"/>
</dbReference>
<evidence type="ECO:0000313" key="5">
    <source>
        <dbReference type="Proteomes" id="UP000274822"/>
    </source>
</evidence>
<dbReference type="InterPro" id="IPR011992">
    <property type="entry name" value="EF-hand-dom_pair"/>
</dbReference>
<dbReference type="InterPro" id="IPR002048">
    <property type="entry name" value="EF_hand_dom"/>
</dbReference>
<dbReference type="GO" id="GO:0016197">
    <property type="term" value="P:endosomal transport"/>
    <property type="evidence" value="ECO:0007669"/>
    <property type="project" value="TreeGrafter"/>
</dbReference>
<proteinExistence type="predicted"/>
<dbReference type="CDD" id="cd00052">
    <property type="entry name" value="EH"/>
    <property type="match status" value="1"/>
</dbReference>
<feature type="domain" description="EH" evidence="2">
    <location>
        <begin position="227"/>
        <end position="311"/>
    </location>
</feature>
<keyword evidence="5" id="KW-1185">Reference proteome</keyword>
<sequence length="369" mass="40600">MSGIGRRRGCGRRMTFVSERKGCSWTNGAQVQGTRHVPKGHTIEFIDPSPHPPSTPSTLLLLLLLLYSPTSHMDISPAERNKYAEIFQAHGPVNGFLQGPQARSMFLNSGLPVHKLERIWDLSDIDKDGQLDFDEFCVAMRLTYDTLDNPASELPPSLPPNLIPHSKAHLFSINPQPTSYMQPQQTGYMQPQPTGYVQSQQTGYVIHHQQFGSQIEPEFDWGISPLDQSTYEGIYSKYANQTTTGKIRFAQMEDFYQSLPISRADISAAWSLVDVNHAHALTRDQTLVFLHVLNQHSSRGIRIPSTLPAHLKAAFAGQYAADLNDRPGSGTGARKGTSTSMSTSALLADSYVNRLGVASTTLSSKGGCS</sequence>
<dbReference type="PROSITE" id="PS50031">
    <property type="entry name" value="EH"/>
    <property type="match status" value="2"/>
</dbReference>
<organism evidence="4 5">
    <name type="scientific">Jimgerdemannia flammicorona</name>
    <dbReference type="NCBI Taxonomy" id="994334"/>
    <lineage>
        <taxon>Eukaryota</taxon>
        <taxon>Fungi</taxon>
        <taxon>Fungi incertae sedis</taxon>
        <taxon>Mucoromycota</taxon>
        <taxon>Mucoromycotina</taxon>
        <taxon>Endogonomycetes</taxon>
        <taxon>Endogonales</taxon>
        <taxon>Endogonaceae</taxon>
        <taxon>Jimgerdemannia</taxon>
    </lineage>
</organism>
<feature type="non-terminal residue" evidence="4">
    <location>
        <position position="369"/>
    </location>
</feature>
<dbReference type="Gene3D" id="1.10.238.10">
    <property type="entry name" value="EF-hand"/>
    <property type="match status" value="2"/>
</dbReference>
<dbReference type="Proteomes" id="UP000274822">
    <property type="component" value="Unassembled WGS sequence"/>
</dbReference>
<dbReference type="GO" id="GO:0005886">
    <property type="term" value="C:plasma membrane"/>
    <property type="evidence" value="ECO:0007669"/>
    <property type="project" value="UniProtKB-SubCell"/>
</dbReference>
<dbReference type="SMART" id="SM00054">
    <property type="entry name" value="EFh"/>
    <property type="match status" value="1"/>
</dbReference>
<evidence type="ECO:0000313" key="4">
    <source>
        <dbReference type="EMBL" id="RUS30659.1"/>
    </source>
</evidence>
<protein>
    <submittedName>
        <fullName evidence="4">Uncharacterized protein</fullName>
    </submittedName>
</protein>
<dbReference type="Pfam" id="PF12763">
    <property type="entry name" value="EH"/>
    <property type="match status" value="1"/>
</dbReference>
<evidence type="ECO:0000259" key="3">
    <source>
        <dbReference type="PROSITE" id="PS50222"/>
    </source>
</evidence>
<reference evidence="4 5" key="1">
    <citation type="journal article" date="2018" name="New Phytol.">
        <title>Phylogenomics of Endogonaceae and evolution of mycorrhizas within Mucoromycota.</title>
        <authorList>
            <person name="Chang Y."/>
            <person name="Desiro A."/>
            <person name="Na H."/>
            <person name="Sandor L."/>
            <person name="Lipzen A."/>
            <person name="Clum A."/>
            <person name="Barry K."/>
            <person name="Grigoriev I.V."/>
            <person name="Martin F.M."/>
            <person name="Stajich J.E."/>
            <person name="Smith M.E."/>
            <person name="Bonito G."/>
            <person name="Spatafora J.W."/>
        </authorList>
    </citation>
    <scope>NUCLEOTIDE SEQUENCE [LARGE SCALE GENOMIC DNA]</scope>
    <source>
        <strain evidence="4 5">AD002</strain>
    </source>
</reference>